<organism evidence="2 3">
    <name type="scientific">Macrolepiota fuliginosa MF-IS2</name>
    <dbReference type="NCBI Taxonomy" id="1400762"/>
    <lineage>
        <taxon>Eukaryota</taxon>
        <taxon>Fungi</taxon>
        <taxon>Dikarya</taxon>
        <taxon>Basidiomycota</taxon>
        <taxon>Agaricomycotina</taxon>
        <taxon>Agaricomycetes</taxon>
        <taxon>Agaricomycetidae</taxon>
        <taxon>Agaricales</taxon>
        <taxon>Agaricineae</taxon>
        <taxon>Agaricaceae</taxon>
        <taxon>Macrolepiota</taxon>
    </lineage>
</organism>
<feature type="compositionally biased region" description="Low complexity" evidence="1">
    <location>
        <begin position="93"/>
        <end position="104"/>
    </location>
</feature>
<dbReference type="Proteomes" id="UP000807342">
    <property type="component" value="Unassembled WGS sequence"/>
</dbReference>
<sequence>MSSLSSAPLIVDQRVLPSANGPSLLSTNLREADHQGGTLQLQHEAQHDVAGLPPSFPAASWDMRDRYSPALPCQSKATSLDPATPRGPSHLGSCHSSCHASPSPIDADTPTPTLVEEDMNDNEDTEWATPLILLETIEGLGGDVAVIAQSPTSMISWVSHMTQSLEATHLAAIQVAKSVSDLVDSLKRNTWDNIPLTPGGPVTLQDAIATTFPSTARTPRAPAPVWPPTSSAPPAPAPGPSAKGKGHQNPHPPAPKGGGSSSQPGPPPLVNSATKPNPKMPCKKPKMTIASPNRCQVIMTFKPNAVGDNVAPDRTTLLADINQCLLAAQSQTRVESGHMGYGGWILVTTTVASQANLEVIRLGFKVAAPPSTKFYPHLPQSKSYLKVINILFFKTLPYASVNAEGITKHHPTTYIMEGNHYFENFDYAPKSILP</sequence>
<keyword evidence="3" id="KW-1185">Reference proteome</keyword>
<dbReference type="AlphaFoldDB" id="A0A9P6BY22"/>
<evidence type="ECO:0000313" key="3">
    <source>
        <dbReference type="Proteomes" id="UP000807342"/>
    </source>
</evidence>
<protein>
    <submittedName>
        <fullName evidence="2">Uncharacterized protein</fullName>
    </submittedName>
</protein>
<accession>A0A9P6BY22</accession>
<evidence type="ECO:0000313" key="2">
    <source>
        <dbReference type="EMBL" id="KAF9442058.1"/>
    </source>
</evidence>
<reference evidence="2" key="1">
    <citation type="submission" date="2020-11" db="EMBL/GenBank/DDBJ databases">
        <authorList>
            <consortium name="DOE Joint Genome Institute"/>
            <person name="Ahrendt S."/>
            <person name="Riley R."/>
            <person name="Andreopoulos W."/>
            <person name="Labutti K."/>
            <person name="Pangilinan J."/>
            <person name="Ruiz-Duenas F.J."/>
            <person name="Barrasa J.M."/>
            <person name="Sanchez-Garcia M."/>
            <person name="Camarero S."/>
            <person name="Miyauchi S."/>
            <person name="Serrano A."/>
            <person name="Linde D."/>
            <person name="Babiker R."/>
            <person name="Drula E."/>
            <person name="Ayuso-Fernandez I."/>
            <person name="Pacheco R."/>
            <person name="Padilla G."/>
            <person name="Ferreira P."/>
            <person name="Barriuso J."/>
            <person name="Kellner H."/>
            <person name="Castanera R."/>
            <person name="Alfaro M."/>
            <person name="Ramirez L."/>
            <person name="Pisabarro A.G."/>
            <person name="Kuo A."/>
            <person name="Tritt A."/>
            <person name="Lipzen A."/>
            <person name="He G."/>
            <person name="Yan M."/>
            <person name="Ng V."/>
            <person name="Cullen D."/>
            <person name="Martin F."/>
            <person name="Rosso M.-N."/>
            <person name="Henrissat B."/>
            <person name="Hibbett D."/>
            <person name="Martinez A.T."/>
            <person name="Grigoriev I.V."/>
        </authorList>
    </citation>
    <scope>NUCLEOTIDE SEQUENCE</scope>
    <source>
        <strain evidence="2">MF-IS2</strain>
    </source>
</reference>
<evidence type="ECO:0000256" key="1">
    <source>
        <dbReference type="SAM" id="MobiDB-lite"/>
    </source>
</evidence>
<proteinExistence type="predicted"/>
<dbReference type="EMBL" id="MU151715">
    <property type="protein sequence ID" value="KAF9442058.1"/>
    <property type="molecule type" value="Genomic_DNA"/>
</dbReference>
<name>A0A9P6BY22_9AGAR</name>
<gene>
    <name evidence="2" type="ORF">P691DRAFT_790122</name>
</gene>
<comment type="caution">
    <text evidence="2">The sequence shown here is derived from an EMBL/GenBank/DDBJ whole genome shotgun (WGS) entry which is preliminary data.</text>
</comment>
<feature type="region of interest" description="Disordered" evidence="1">
    <location>
        <begin position="215"/>
        <end position="287"/>
    </location>
</feature>
<feature type="compositionally biased region" description="Pro residues" evidence="1">
    <location>
        <begin position="221"/>
        <end position="239"/>
    </location>
</feature>
<feature type="region of interest" description="Disordered" evidence="1">
    <location>
        <begin position="72"/>
        <end position="111"/>
    </location>
</feature>